<evidence type="ECO:0000256" key="3">
    <source>
        <dbReference type="ARBA" id="ARBA00023125"/>
    </source>
</evidence>
<dbReference type="Gene3D" id="3.40.190.290">
    <property type="match status" value="1"/>
</dbReference>
<comment type="caution">
    <text evidence="6">The sequence shown here is derived from an EMBL/GenBank/DDBJ whole genome shotgun (WGS) entry which is preliminary data.</text>
</comment>
<dbReference type="Proteomes" id="UP000037405">
    <property type="component" value="Unassembled WGS sequence"/>
</dbReference>
<dbReference type="GO" id="GO:0003677">
    <property type="term" value="F:DNA binding"/>
    <property type="evidence" value="ECO:0007669"/>
    <property type="project" value="UniProtKB-KW"/>
</dbReference>
<dbReference type="SUPFAM" id="SSF46785">
    <property type="entry name" value="Winged helix' DNA-binding domain"/>
    <property type="match status" value="1"/>
</dbReference>
<dbReference type="FunFam" id="1.10.10.10:FF:000001">
    <property type="entry name" value="LysR family transcriptional regulator"/>
    <property type="match status" value="1"/>
</dbReference>
<dbReference type="InterPro" id="IPR050950">
    <property type="entry name" value="HTH-type_LysR_regulators"/>
</dbReference>
<dbReference type="RefSeq" id="WP_053428592.1">
    <property type="nucleotide sequence ID" value="NZ_LGUE01000004.1"/>
</dbReference>
<dbReference type="PANTHER" id="PTHR30419">
    <property type="entry name" value="HTH-TYPE TRANSCRIPTIONAL REGULATOR YBHD"/>
    <property type="match status" value="1"/>
</dbReference>
<evidence type="ECO:0000313" key="7">
    <source>
        <dbReference type="Proteomes" id="UP000037405"/>
    </source>
</evidence>
<evidence type="ECO:0000256" key="1">
    <source>
        <dbReference type="ARBA" id="ARBA00009437"/>
    </source>
</evidence>
<dbReference type="Pfam" id="PF03466">
    <property type="entry name" value="LysR_substrate"/>
    <property type="match status" value="1"/>
</dbReference>
<keyword evidence="7" id="KW-1185">Reference proteome</keyword>
<evidence type="ECO:0000259" key="5">
    <source>
        <dbReference type="PROSITE" id="PS50931"/>
    </source>
</evidence>
<dbReference type="EMBL" id="LGUE01000004">
    <property type="protein sequence ID" value="KON84992.1"/>
    <property type="molecule type" value="Genomic_DNA"/>
</dbReference>
<evidence type="ECO:0000256" key="4">
    <source>
        <dbReference type="ARBA" id="ARBA00023163"/>
    </source>
</evidence>
<keyword evidence="3" id="KW-0238">DNA-binding</keyword>
<dbReference type="Pfam" id="PF00126">
    <property type="entry name" value="HTH_1"/>
    <property type="match status" value="1"/>
</dbReference>
<dbReference type="InterPro" id="IPR036390">
    <property type="entry name" value="WH_DNA-bd_sf"/>
</dbReference>
<protein>
    <submittedName>
        <fullName evidence="6">LysR family transcriptional regulator</fullName>
    </submittedName>
</protein>
<dbReference type="STRING" id="189381.GCA_900166615_01231"/>
<keyword evidence="4" id="KW-0804">Transcription</keyword>
<name>A0A0M0G647_9BACI</name>
<evidence type="ECO:0000313" key="6">
    <source>
        <dbReference type="EMBL" id="KON84992.1"/>
    </source>
</evidence>
<gene>
    <name evidence="6" type="ORF">AF331_13420</name>
</gene>
<dbReference type="PROSITE" id="PS50931">
    <property type="entry name" value="HTH_LYSR"/>
    <property type="match status" value="1"/>
</dbReference>
<dbReference type="InterPro" id="IPR036388">
    <property type="entry name" value="WH-like_DNA-bd_sf"/>
</dbReference>
<dbReference type="PANTHER" id="PTHR30419:SF8">
    <property type="entry name" value="NITROGEN ASSIMILATION TRANSCRIPTIONAL ACTIVATOR-RELATED"/>
    <property type="match status" value="1"/>
</dbReference>
<dbReference type="CDD" id="cd05466">
    <property type="entry name" value="PBP2_LTTR_substrate"/>
    <property type="match status" value="1"/>
</dbReference>
<dbReference type="Gene3D" id="1.10.10.10">
    <property type="entry name" value="Winged helix-like DNA-binding domain superfamily/Winged helix DNA-binding domain"/>
    <property type="match status" value="1"/>
</dbReference>
<comment type="similarity">
    <text evidence="1">Belongs to the LysR transcriptional regulatory family.</text>
</comment>
<dbReference type="InterPro" id="IPR000847">
    <property type="entry name" value="LysR_HTH_N"/>
</dbReference>
<dbReference type="OrthoDB" id="9803735at2"/>
<dbReference type="GO" id="GO:0003700">
    <property type="term" value="F:DNA-binding transcription factor activity"/>
    <property type="evidence" value="ECO:0007669"/>
    <property type="project" value="InterPro"/>
</dbReference>
<organism evidence="6 7">
    <name type="scientific">Rossellomorea marisflavi</name>
    <dbReference type="NCBI Taxonomy" id="189381"/>
    <lineage>
        <taxon>Bacteria</taxon>
        <taxon>Bacillati</taxon>
        <taxon>Bacillota</taxon>
        <taxon>Bacilli</taxon>
        <taxon>Bacillales</taxon>
        <taxon>Bacillaceae</taxon>
        <taxon>Rossellomorea</taxon>
    </lineage>
</organism>
<sequence length="300" mass="33171">MDIRILRYFLAVAREESISHAAKALHVSQPTLSRQLADLETELGTTLVIRGNRRISLTEEGHFLVKKAKEIVALVDKTEANFKQPIGSVTGEITIGAGETEAMGLIGRSLHSLLTEHPGIRFHLYSGNADDLMEKLDSGVLDFGLVIEPTNKEKYEYLHLPAVDTWGVLMRRDSPLAALDTITPEDLANHPLILSRQTTVDNELTGWFGRDIGDLTIVGTYNLLYNASLMVKEGIGYAVCLEKIIPTPEDGELVFRPLNPGLHAGLNLIWKKHGMHSAAANTFLDHTRRTIHAKKEDPEG</sequence>
<evidence type="ECO:0000256" key="2">
    <source>
        <dbReference type="ARBA" id="ARBA00023015"/>
    </source>
</evidence>
<reference evidence="7" key="1">
    <citation type="submission" date="2015-07" db="EMBL/GenBank/DDBJ databases">
        <title>Fjat-14235 jcm11544.</title>
        <authorList>
            <person name="Liu B."/>
            <person name="Wang J."/>
            <person name="Zhu Y."/>
            <person name="Liu G."/>
            <person name="Chen Q."/>
            <person name="Chen Z."/>
            <person name="Lan J."/>
            <person name="Che J."/>
            <person name="Ge C."/>
            <person name="Shi H."/>
            <person name="Pan Z."/>
            <person name="Liu X."/>
        </authorList>
    </citation>
    <scope>NUCLEOTIDE SEQUENCE [LARGE SCALE GENOMIC DNA]</scope>
    <source>
        <strain evidence="7">JCM 11544</strain>
    </source>
</reference>
<dbReference type="PATRIC" id="fig|189381.12.peg.2740"/>
<dbReference type="SUPFAM" id="SSF53850">
    <property type="entry name" value="Periplasmic binding protein-like II"/>
    <property type="match status" value="1"/>
</dbReference>
<dbReference type="GO" id="GO:0005829">
    <property type="term" value="C:cytosol"/>
    <property type="evidence" value="ECO:0007669"/>
    <property type="project" value="TreeGrafter"/>
</dbReference>
<dbReference type="PRINTS" id="PR00039">
    <property type="entry name" value="HTHLYSR"/>
</dbReference>
<feature type="domain" description="HTH lysR-type" evidence="5">
    <location>
        <begin position="1"/>
        <end position="58"/>
    </location>
</feature>
<accession>A0A0M0G647</accession>
<proteinExistence type="inferred from homology"/>
<dbReference type="AlphaFoldDB" id="A0A0M0G647"/>
<keyword evidence="2" id="KW-0805">Transcription regulation</keyword>
<dbReference type="InterPro" id="IPR005119">
    <property type="entry name" value="LysR_subst-bd"/>
</dbReference>